<proteinExistence type="inferred from homology"/>
<evidence type="ECO:0000259" key="20">
    <source>
        <dbReference type="Pfam" id="PF08245"/>
    </source>
</evidence>
<dbReference type="EC" id="6.3.2.17" evidence="7"/>
<dbReference type="NCBIfam" id="TIGR01499">
    <property type="entry name" value="folC"/>
    <property type="match status" value="1"/>
</dbReference>
<evidence type="ECO:0000256" key="4">
    <source>
        <dbReference type="ARBA" id="ARBA00008276"/>
    </source>
</evidence>
<dbReference type="Proteomes" id="UP000178797">
    <property type="component" value="Unassembled WGS sequence"/>
</dbReference>
<evidence type="ECO:0000256" key="18">
    <source>
        <dbReference type="PIRNR" id="PIRNR001563"/>
    </source>
</evidence>
<dbReference type="GO" id="GO:0005524">
    <property type="term" value="F:ATP binding"/>
    <property type="evidence" value="ECO:0007669"/>
    <property type="project" value="UniProtKB-KW"/>
</dbReference>
<evidence type="ECO:0000256" key="2">
    <source>
        <dbReference type="ARBA" id="ARBA00004799"/>
    </source>
</evidence>
<dbReference type="InterPro" id="IPR036565">
    <property type="entry name" value="Mur-like_cat_sf"/>
</dbReference>
<evidence type="ECO:0000256" key="5">
    <source>
        <dbReference type="ARBA" id="ARBA00011245"/>
    </source>
</evidence>
<dbReference type="PROSITE" id="PS01012">
    <property type="entry name" value="FOLYLPOLYGLU_SYNT_2"/>
    <property type="match status" value="1"/>
</dbReference>
<dbReference type="InterPro" id="IPR001645">
    <property type="entry name" value="Folylpolyglutamate_synth"/>
</dbReference>
<comment type="subunit">
    <text evidence="5">Monomer.</text>
</comment>
<organism evidence="21 22">
    <name type="scientific">Candidatus Schekmanbacteria bacterium RBG_16_38_10</name>
    <dbReference type="NCBI Taxonomy" id="1817879"/>
    <lineage>
        <taxon>Bacteria</taxon>
        <taxon>Candidatus Schekmaniibacteriota</taxon>
    </lineage>
</organism>
<evidence type="ECO:0000256" key="9">
    <source>
        <dbReference type="ARBA" id="ARBA00022598"/>
    </source>
</evidence>
<comment type="pathway">
    <text evidence="3">Cofactor biosynthesis; tetrahydrofolylpolyglutamate biosynthesis.</text>
</comment>
<dbReference type="Gene3D" id="3.90.190.20">
    <property type="entry name" value="Mur ligase, C-terminal domain"/>
    <property type="match status" value="1"/>
</dbReference>
<comment type="catalytic activity">
    <reaction evidence="16">
        <text>(6S)-5,6,7,8-tetrahydrofolyl-(gamma-L-Glu)(n) + L-glutamate + ATP = (6S)-5,6,7,8-tetrahydrofolyl-(gamma-L-Glu)(n+1) + ADP + phosphate + H(+)</text>
        <dbReference type="Rhea" id="RHEA:10580"/>
        <dbReference type="Rhea" id="RHEA-COMP:14738"/>
        <dbReference type="Rhea" id="RHEA-COMP:14740"/>
        <dbReference type="ChEBI" id="CHEBI:15378"/>
        <dbReference type="ChEBI" id="CHEBI:29985"/>
        <dbReference type="ChEBI" id="CHEBI:30616"/>
        <dbReference type="ChEBI" id="CHEBI:43474"/>
        <dbReference type="ChEBI" id="CHEBI:141005"/>
        <dbReference type="ChEBI" id="CHEBI:456216"/>
        <dbReference type="EC" id="6.3.2.17"/>
    </reaction>
</comment>
<feature type="domain" description="Mur ligase C-terminal" evidence="19">
    <location>
        <begin position="303"/>
        <end position="423"/>
    </location>
</feature>
<dbReference type="InterPro" id="IPR018109">
    <property type="entry name" value="Folylpolyglutamate_synth_CS"/>
</dbReference>
<reference evidence="21 22" key="1">
    <citation type="journal article" date="2016" name="Nat. Commun.">
        <title>Thousands of microbial genomes shed light on interconnected biogeochemical processes in an aquifer system.</title>
        <authorList>
            <person name="Anantharaman K."/>
            <person name="Brown C.T."/>
            <person name="Hug L.A."/>
            <person name="Sharon I."/>
            <person name="Castelle C.J."/>
            <person name="Probst A.J."/>
            <person name="Thomas B.C."/>
            <person name="Singh A."/>
            <person name="Wilkins M.J."/>
            <person name="Karaoz U."/>
            <person name="Brodie E.L."/>
            <person name="Williams K.H."/>
            <person name="Hubbard S.S."/>
            <person name="Banfield J.F."/>
        </authorList>
    </citation>
    <scope>NUCLEOTIDE SEQUENCE [LARGE SCALE GENOMIC DNA]</scope>
</reference>
<dbReference type="Pfam" id="PF02875">
    <property type="entry name" value="Mur_ligase_C"/>
    <property type="match status" value="1"/>
</dbReference>
<evidence type="ECO:0000256" key="10">
    <source>
        <dbReference type="ARBA" id="ARBA00022723"/>
    </source>
</evidence>
<dbReference type="AlphaFoldDB" id="A0A1F7RTD4"/>
<feature type="domain" description="Mur ligase central" evidence="20">
    <location>
        <begin position="57"/>
        <end position="277"/>
    </location>
</feature>
<dbReference type="EC" id="6.3.2.12" evidence="6"/>
<evidence type="ECO:0000256" key="7">
    <source>
        <dbReference type="ARBA" id="ARBA00013025"/>
    </source>
</evidence>
<dbReference type="Pfam" id="PF08245">
    <property type="entry name" value="Mur_ligase_M"/>
    <property type="match status" value="1"/>
</dbReference>
<evidence type="ECO:0000313" key="21">
    <source>
        <dbReference type="EMBL" id="OGL44819.1"/>
    </source>
</evidence>
<dbReference type="InterPro" id="IPR013221">
    <property type="entry name" value="Mur_ligase_cen"/>
</dbReference>
<comment type="catalytic activity">
    <reaction evidence="17">
        <text>7,8-dihydropteroate + L-glutamate + ATP = 7,8-dihydrofolate + ADP + phosphate + H(+)</text>
        <dbReference type="Rhea" id="RHEA:23584"/>
        <dbReference type="ChEBI" id="CHEBI:15378"/>
        <dbReference type="ChEBI" id="CHEBI:17839"/>
        <dbReference type="ChEBI" id="CHEBI:29985"/>
        <dbReference type="ChEBI" id="CHEBI:30616"/>
        <dbReference type="ChEBI" id="CHEBI:43474"/>
        <dbReference type="ChEBI" id="CHEBI:57451"/>
        <dbReference type="ChEBI" id="CHEBI:456216"/>
        <dbReference type="EC" id="6.3.2.12"/>
    </reaction>
</comment>
<keyword evidence="11 18" id="KW-0547">Nucleotide-binding</keyword>
<evidence type="ECO:0000256" key="17">
    <source>
        <dbReference type="ARBA" id="ARBA00049161"/>
    </source>
</evidence>
<protein>
    <recommendedName>
        <fullName evidence="8">Dihydrofolate synthase/folylpolyglutamate synthase</fullName>
        <ecNumber evidence="6">6.3.2.12</ecNumber>
        <ecNumber evidence="7">6.3.2.17</ecNumber>
    </recommendedName>
    <alternativeName>
        <fullName evidence="15">Tetrahydrofolylpolyglutamate synthase</fullName>
    </alternativeName>
</protein>
<accession>A0A1F7RTD4</accession>
<dbReference type="PROSITE" id="PS01011">
    <property type="entry name" value="FOLYLPOLYGLU_SYNT_1"/>
    <property type="match status" value="1"/>
</dbReference>
<dbReference type="SUPFAM" id="SSF53244">
    <property type="entry name" value="MurD-like peptide ligases, peptide-binding domain"/>
    <property type="match status" value="1"/>
</dbReference>
<evidence type="ECO:0000256" key="16">
    <source>
        <dbReference type="ARBA" id="ARBA00047493"/>
    </source>
</evidence>
<evidence type="ECO:0000313" key="22">
    <source>
        <dbReference type="Proteomes" id="UP000178797"/>
    </source>
</evidence>
<evidence type="ECO:0000256" key="8">
    <source>
        <dbReference type="ARBA" id="ARBA00019357"/>
    </source>
</evidence>
<dbReference type="GO" id="GO:0004326">
    <property type="term" value="F:tetrahydrofolylpolyglutamate synthase activity"/>
    <property type="evidence" value="ECO:0007669"/>
    <property type="project" value="UniProtKB-EC"/>
</dbReference>
<sequence length="457" mass="51280">MTTNINSYNFLRTMKKDDTIQYLYSLGKIGIRLDLESIRKNLSLYGNPQNSFDSVLVAGTNGKGSTASMLASILRKSGYKVGLYTSPHLFDLCERIAINGKKISSQRLYNIIDDLKNNLAESLSFFEFITAVALIYFSQEKVDIAVLEIGMGGRLDATNIVNPLLSIITNIGLDHTEYLGKTIEEIATEKAGIIKHCGTLITAEESEDIQKLFKKICDEKKSKIFLLGKDFSFSSANIDLNETSFDFTSSLAEFKNIKTPLCGKHQAKNASLAIFAALKLSALKYKVNDKNIREGLKNAIWRGRLEFIRSTRTMLFDCAHNISGILQLCEFLKSDTMKGMPVNFIYGALSDKHYDEILKTLKPLAKNIILSKPDHPRSFDPEKTKKTFYPADSRVIAMADPSKALKLAQNLSEKDDLICVTGSIFLVADILKKFEKTETGSMERYEEKKEEYSYSGR</sequence>
<evidence type="ECO:0000256" key="13">
    <source>
        <dbReference type="ARBA" id="ARBA00022842"/>
    </source>
</evidence>
<dbReference type="PANTHER" id="PTHR11136">
    <property type="entry name" value="FOLYLPOLYGLUTAMATE SYNTHASE-RELATED"/>
    <property type="match status" value="1"/>
</dbReference>
<evidence type="ECO:0000256" key="1">
    <source>
        <dbReference type="ARBA" id="ARBA00001946"/>
    </source>
</evidence>
<dbReference type="FunFam" id="3.40.1190.10:FF:000004">
    <property type="entry name" value="Dihydrofolate synthase/folylpolyglutamate synthase"/>
    <property type="match status" value="1"/>
</dbReference>
<comment type="pathway">
    <text evidence="2">Cofactor biosynthesis; tetrahydrofolate biosynthesis; 7,8-dihydrofolate from 2-amino-4-hydroxy-6-hydroxymethyl-7,8-dihydropteridine diphosphate and 4-aminobenzoate: step 2/2.</text>
</comment>
<dbReference type="InterPro" id="IPR004101">
    <property type="entry name" value="Mur_ligase_C"/>
</dbReference>
<dbReference type="EMBL" id="MGDE01000162">
    <property type="protein sequence ID" value="OGL44819.1"/>
    <property type="molecule type" value="Genomic_DNA"/>
</dbReference>
<dbReference type="PANTHER" id="PTHR11136:SF0">
    <property type="entry name" value="DIHYDROFOLATE SYNTHETASE-RELATED"/>
    <property type="match status" value="1"/>
</dbReference>
<evidence type="ECO:0000256" key="11">
    <source>
        <dbReference type="ARBA" id="ARBA00022741"/>
    </source>
</evidence>
<dbReference type="InterPro" id="IPR036615">
    <property type="entry name" value="Mur_ligase_C_dom_sf"/>
</dbReference>
<evidence type="ECO:0000259" key="19">
    <source>
        <dbReference type="Pfam" id="PF02875"/>
    </source>
</evidence>
<dbReference type="GO" id="GO:0005737">
    <property type="term" value="C:cytoplasm"/>
    <property type="evidence" value="ECO:0007669"/>
    <property type="project" value="TreeGrafter"/>
</dbReference>
<keyword evidence="10" id="KW-0479">Metal-binding</keyword>
<evidence type="ECO:0000256" key="14">
    <source>
        <dbReference type="ARBA" id="ARBA00022909"/>
    </source>
</evidence>
<comment type="caution">
    <text evidence="21">The sequence shown here is derived from an EMBL/GenBank/DDBJ whole genome shotgun (WGS) entry which is preliminary data.</text>
</comment>
<keyword evidence="9 18" id="KW-0436">Ligase</keyword>
<keyword evidence="14" id="KW-0289">Folate biosynthesis</keyword>
<evidence type="ECO:0000256" key="6">
    <source>
        <dbReference type="ARBA" id="ARBA00013023"/>
    </source>
</evidence>
<dbReference type="GO" id="GO:0046656">
    <property type="term" value="P:folic acid biosynthetic process"/>
    <property type="evidence" value="ECO:0007669"/>
    <property type="project" value="UniProtKB-KW"/>
</dbReference>
<dbReference type="GO" id="GO:0046872">
    <property type="term" value="F:metal ion binding"/>
    <property type="evidence" value="ECO:0007669"/>
    <property type="project" value="UniProtKB-KW"/>
</dbReference>
<comment type="cofactor">
    <cofactor evidence="1">
        <name>Mg(2+)</name>
        <dbReference type="ChEBI" id="CHEBI:18420"/>
    </cofactor>
</comment>
<dbReference type="GO" id="GO:0008841">
    <property type="term" value="F:dihydrofolate synthase activity"/>
    <property type="evidence" value="ECO:0007669"/>
    <property type="project" value="UniProtKB-EC"/>
</dbReference>
<keyword evidence="13" id="KW-0460">Magnesium</keyword>
<dbReference type="PIRSF" id="PIRSF001563">
    <property type="entry name" value="Folylpolyglu_synth"/>
    <property type="match status" value="1"/>
</dbReference>
<evidence type="ECO:0000256" key="12">
    <source>
        <dbReference type="ARBA" id="ARBA00022840"/>
    </source>
</evidence>
<dbReference type="SUPFAM" id="SSF53623">
    <property type="entry name" value="MurD-like peptide ligases, catalytic domain"/>
    <property type="match status" value="1"/>
</dbReference>
<comment type="similarity">
    <text evidence="4 18">Belongs to the folylpolyglutamate synthase family.</text>
</comment>
<gene>
    <name evidence="21" type="ORF">A2W05_09950</name>
</gene>
<keyword evidence="12 18" id="KW-0067">ATP-binding</keyword>
<evidence type="ECO:0000256" key="15">
    <source>
        <dbReference type="ARBA" id="ARBA00030592"/>
    </source>
</evidence>
<evidence type="ECO:0000256" key="3">
    <source>
        <dbReference type="ARBA" id="ARBA00005150"/>
    </source>
</evidence>
<name>A0A1F7RTD4_9BACT</name>
<dbReference type="Gene3D" id="3.40.1190.10">
    <property type="entry name" value="Mur-like, catalytic domain"/>
    <property type="match status" value="1"/>
</dbReference>